<evidence type="ECO:0000256" key="1">
    <source>
        <dbReference type="SAM" id="SignalP"/>
    </source>
</evidence>
<evidence type="ECO:0000313" key="3">
    <source>
        <dbReference type="EMBL" id="MDK2562972.1"/>
    </source>
</evidence>
<dbReference type="InterPro" id="IPR007253">
    <property type="entry name" value="Cell_wall-bd_2"/>
</dbReference>
<gene>
    <name evidence="3" type="ORF">QOZ84_05400</name>
</gene>
<keyword evidence="1" id="KW-0732">Signal</keyword>
<feature type="signal peptide" evidence="1">
    <location>
        <begin position="1"/>
        <end position="25"/>
    </location>
</feature>
<comment type="caution">
    <text evidence="3">The sequence shown here is derived from an EMBL/GenBank/DDBJ whole genome shotgun (WGS) entry which is preliminary data.</text>
</comment>
<feature type="chain" id="PRO_5045683449" evidence="1">
    <location>
        <begin position="26"/>
        <end position="662"/>
    </location>
</feature>
<dbReference type="Gene3D" id="3.40.50.12090">
    <property type="match status" value="2"/>
</dbReference>
<feature type="domain" description="MurNAc-LAA" evidence="2">
    <location>
        <begin position="538"/>
        <end position="657"/>
    </location>
</feature>
<keyword evidence="4" id="KW-1185">Reference proteome</keyword>
<dbReference type="CDD" id="cd02696">
    <property type="entry name" value="MurNAc-LAA"/>
    <property type="match status" value="1"/>
</dbReference>
<dbReference type="InterPro" id="IPR002508">
    <property type="entry name" value="MurNAc-LAA_cat"/>
</dbReference>
<dbReference type="SMART" id="SM00646">
    <property type="entry name" value="Ami_3"/>
    <property type="match status" value="1"/>
</dbReference>
<dbReference type="PANTHER" id="PTHR30032:SF8">
    <property type="entry name" value="GERMINATION-SPECIFIC N-ACETYLMURAMOYL-L-ALANINE AMIDASE"/>
    <property type="match status" value="1"/>
</dbReference>
<sequence length="662" mass="72579">MRKSTKMLATTGMAITLVVPNVAMATEKIENNSNININLEKRTVLLGDKSKISVSFKEKQNANSITLNYLCYDMPLSTTLNYNEQTDSYEGEINFNKDPEYLNVWEIENITINSDTEKVLSSTDLQNLGLNLDDYKVTQEYIVTTPKSLATYLQKSAAPVKKLVGDNRQDTAVEISKEGWANGSSKVILVNGNAIADGITATPLATTYDAPILLVNKDNIPASTLQEISRLNPSEIIVVGGESVISNNAINNLKQNVSTNNVRRLAGINRYETSLKIAQEIDNNHDVNKIYIANGYKGEVDALTIAAKAGQDKQPIILSEKTNIPTSTYNWLKNENLTDAYFIGGENVITTDVIHQIAEITKPAAGQSVYRNRVYGTDRHETNAKVIERFYPQADLESVLVAKSDVLVDALAAGPLAAKLNSPILINPTTYVSNYHQDNLSNKSAKLVYQVGGGIKDSVINDIAYKLSERNLGNHTVVIDPGHGGADSGALNQANKNIKEKDYTLDTSLASAQYLRDSGVNVVLTRDKDVTTALGSRTDLSNSINPDLLVSVHFNSYNTQAKGSEIYYKYKDRNGGTSKTAATNILNSILEKFNFSNRGIKTRTADSGADYYHMIRESVAPSVIVESSFIDSEQDQLLVNTLEKRKNLGIQIGKGIEKTVKN</sequence>
<protein>
    <submittedName>
        <fullName evidence="3">Cell wall-binding repeat-containing protein</fullName>
    </submittedName>
</protein>
<dbReference type="EMBL" id="JASKYM010000002">
    <property type="protein sequence ID" value="MDK2562972.1"/>
    <property type="molecule type" value="Genomic_DNA"/>
</dbReference>
<dbReference type="RefSeq" id="WP_284131942.1">
    <property type="nucleotide sequence ID" value="NZ_JASKYM010000002.1"/>
</dbReference>
<dbReference type="PANTHER" id="PTHR30032">
    <property type="entry name" value="N-ACETYLMURAMOYL-L-ALANINE AMIDASE-RELATED"/>
    <property type="match status" value="1"/>
</dbReference>
<evidence type="ECO:0000259" key="2">
    <source>
        <dbReference type="SMART" id="SM00646"/>
    </source>
</evidence>
<evidence type="ECO:0000313" key="4">
    <source>
        <dbReference type="Proteomes" id="UP001301012"/>
    </source>
</evidence>
<proteinExistence type="predicted"/>
<dbReference type="InterPro" id="IPR048586">
    <property type="entry name" value="Cwp6-like_N"/>
</dbReference>
<dbReference type="Pfam" id="PF04122">
    <property type="entry name" value="CW_binding_2"/>
    <property type="match status" value="3"/>
</dbReference>
<dbReference type="Gene3D" id="3.40.630.40">
    <property type="entry name" value="Zn-dependent exopeptidases"/>
    <property type="match status" value="1"/>
</dbReference>
<accession>A0ABT7E8E9</accession>
<organism evidence="3 4">
    <name type="scientific">Romboutsia sedimentorum</name>
    <dbReference type="NCBI Taxonomy" id="1368474"/>
    <lineage>
        <taxon>Bacteria</taxon>
        <taxon>Bacillati</taxon>
        <taxon>Bacillota</taxon>
        <taxon>Clostridia</taxon>
        <taxon>Peptostreptococcales</taxon>
        <taxon>Peptostreptococcaceae</taxon>
        <taxon>Romboutsia</taxon>
    </lineage>
</organism>
<dbReference type="Pfam" id="PF01520">
    <property type="entry name" value="Amidase_3"/>
    <property type="match status" value="1"/>
</dbReference>
<dbReference type="InterPro" id="IPR051922">
    <property type="entry name" value="Bact_Sporulation_Assoc"/>
</dbReference>
<name>A0ABT7E8E9_9FIRM</name>
<dbReference type="Proteomes" id="UP001301012">
    <property type="component" value="Unassembled WGS sequence"/>
</dbReference>
<dbReference type="SUPFAM" id="SSF53187">
    <property type="entry name" value="Zn-dependent exopeptidases"/>
    <property type="match status" value="1"/>
</dbReference>
<reference evidence="3 4" key="1">
    <citation type="submission" date="2023-05" db="EMBL/GenBank/DDBJ databases">
        <title>Rombocin, a short stable natural nisin variant, displays selective antimicrobial activity against Listeria monocytogenes and employs dual mode of action to kill target bacterial strains.</title>
        <authorList>
            <person name="Wambui J."/>
            <person name="Stephan R."/>
            <person name="Kuipers O.P."/>
        </authorList>
    </citation>
    <scope>NUCLEOTIDE SEQUENCE [LARGE SCALE GENOMIC DNA]</scope>
    <source>
        <strain evidence="3 4">RC002</strain>
    </source>
</reference>
<dbReference type="Pfam" id="PF21465">
    <property type="entry name" value="Cwp6_N"/>
    <property type="match status" value="1"/>
</dbReference>